<evidence type="ECO:0000256" key="7">
    <source>
        <dbReference type="ARBA" id="ARBA00048467"/>
    </source>
</evidence>
<evidence type="ECO:0000256" key="9">
    <source>
        <dbReference type="PIRNR" id="PIRNR000723"/>
    </source>
</evidence>
<keyword evidence="4" id="KW-0056">Arginine metabolism</keyword>
<keyword evidence="6 9" id="KW-0418">Kinase</keyword>
<evidence type="ECO:0000256" key="3">
    <source>
        <dbReference type="ARBA" id="ARBA00013070"/>
    </source>
</evidence>
<dbReference type="PRINTS" id="PR01469">
    <property type="entry name" value="CARBMTKINASE"/>
</dbReference>
<dbReference type="InterPro" id="IPR036393">
    <property type="entry name" value="AceGlu_kinase-like_sf"/>
</dbReference>
<dbReference type="NCBIfam" id="NF009007">
    <property type="entry name" value="PRK12352.1"/>
    <property type="match status" value="1"/>
</dbReference>
<feature type="domain" description="Aspartate/glutamate/uridylate kinase" evidence="10">
    <location>
        <begin position="3"/>
        <end position="294"/>
    </location>
</feature>
<evidence type="ECO:0000256" key="6">
    <source>
        <dbReference type="ARBA" id="ARBA00022777"/>
    </source>
</evidence>
<dbReference type="InterPro" id="IPR001048">
    <property type="entry name" value="Asp/Glu/Uridylate_kinase"/>
</dbReference>
<comment type="pathway">
    <text evidence="1">Metabolic intermediate metabolism; carbamoyl phosphate degradation; CO(2) and NH(3) from carbamoyl phosphate: step 1/1.</text>
</comment>
<evidence type="ECO:0000256" key="5">
    <source>
        <dbReference type="ARBA" id="ARBA00022679"/>
    </source>
</evidence>
<keyword evidence="5 9" id="KW-0808">Transferase</keyword>
<comment type="catalytic activity">
    <reaction evidence="7">
        <text>hydrogencarbonate + NH4(+) + ATP = carbamoyl phosphate + ADP + H2O + H(+)</text>
        <dbReference type="Rhea" id="RHEA:10152"/>
        <dbReference type="ChEBI" id="CHEBI:15377"/>
        <dbReference type="ChEBI" id="CHEBI:15378"/>
        <dbReference type="ChEBI" id="CHEBI:17544"/>
        <dbReference type="ChEBI" id="CHEBI:28938"/>
        <dbReference type="ChEBI" id="CHEBI:30616"/>
        <dbReference type="ChEBI" id="CHEBI:58228"/>
        <dbReference type="ChEBI" id="CHEBI:456216"/>
        <dbReference type="EC" id="2.7.2.2"/>
    </reaction>
</comment>
<dbReference type="Pfam" id="PF00696">
    <property type="entry name" value="AA_kinase"/>
    <property type="match status" value="1"/>
</dbReference>
<name>A0ABS1TIL0_9BACI</name>
<sequence length="319" mass="34241">MAKKIVVALGGNAIQTGNGATADDQKQACLNTAKQLVKLIQEGHKLIIAHGNGPQVGNIVLQQQMNQSDKLPAMPLDTCGAMSQGMIGYWLQNALYEVFHENGIDKNVVTLVTQVQVDANDPAFQNPTKPIGSFYTKDEADHLVQTKGYKMKEDAGRGYRRVVPSPKPVDIIEKKAIIDLIESDNIVVASGGGGIPVSKDNNKLIGVEAVIDKDFASEKLAELVDADVLLILTAVENVAINFGKPNQENLTNLSVSKAKQYIDEGQFAPGSMLPKVQAAVQFAESKKERQAIITSLDHAYEAVSGKTGTIVAQKEPVLA</sequence>
<reference evidence="11 12" key="1">
    <citation type="submission" date="2021-01" db="EMBL/GenBank/DDBJ databases">
        <title>Genome public.</title>
        <authorList>
            <person name="Liu C."/>
            <person name="Sun Q."/>
        </authorList>
    </citation>
    <scope>NUCLEOTIDE SEQUENCE [LARGE SCALE GENOMIC DNA]</scope>
    <source>
        <strain evidence="11 12">YIM B02564</strain>
    </source>
</reference>
<dbReference type="CDD" id="cd04235">
    <property type="entry name" value="AAK_CK"/>
    <property type="match status" value="1"/>
</dbReference>
<evidence type="ECO:0000256" key="1">
    <source>
        <dbReference type="ARBA" id="ARBA00005118"/>
    </source>
</evidence>
<proteinExistence type="inferred from homology"/>
<dbReference type="GO" id="GO:0008804">
    <property type="term" value="F:carbamate kinase activity"/>
    <property type="evidence" value="ECO:0007669"/>
    <property type="project" value="UniProtKB-EC"/>
</dbReference>
<dbReference type="EMBL" id="JAESWB010000005">
    <property type="protein sequence ID" value="MBL4950869.1"/>
    <property type="molecule type" value="Genomic_DNA"/>
</dbReference>
<evidence type="ECO:0000313" key="12">
    <source>
        <dbReference type="Proteomes" id="UP000623967"/>
    </source>
</evidence>
<evidence type="ECO:0000259" key="10">
    <source>
        <dbReference type="Pfam" id="PF00696"/>
    </source>
</evidence>
<dbReference type="PANTHER" id="PTHR30409:SF1">
    <property type="entry name" value="CARBAMATE KINASE-RELATED"/>
    <property type="match status" value="1"/>
</dbReference>
<dbReference type="SUPFAM" id="SSF53633">
    <property type="entry name" value="Carbamate kinase-like"/>
    <property type="match status" value="1"/>
</dbReference>
<dbReference type="RefSeq" id="WP_202651623.1">
    <property type="nucleotide sequence ID" value="NZ_JAESWB010000005.1"/>
</dbReference>
<keyword evidence="12" id="KW-1185">Reference proteome</keyword>
<dbReference type="Proteomes" id="UP000623967">
    <property type="component" value="Unassembled WGS sequence"/>
</dbReference>
<evidence type="ECO:0000313" key="11">
    <source>
        <dbReference type="EMBL" id="MBL4950869.1"/>
    </source>
</evidence>
<dbReference type="PANTHER" id="PTHR30409">
    <property type="entry name" value="CARBAMATE KINASE"/>
    <property type="match status" value="1"/>
</dbReference>
<accession>A0ABS1TIL0</accession>
<dbReference type="NCBIfam" id="TIGR00746">
    <property type="entry name" value="arcC"/>
    <property type="match status" value="1"/>
</dbReference>
<evidence type="ECO:0000256" key="4">
    <source>
        <dbReference type="ARBA" id="ARBA00022503"/>
    </source>
</evidence>
<dbReference type="InterPro" id="IPR003964">
    <property type="entry name" value="Carb_kinase"/>
</dbReference>
<evidence type="ECO:0000256" key="2">
    <source>
        <dbReference type="ARBA" id="ARBA00011066"/>
    </source>
</evidence>
<comment type="caution">
    <text evidence="11">The sequence shown here is derived from an EMBL/GenBank/DDBJ whole genome shotgun (WGS) entry which is preliminary data.</text>
</comment>
<gene>
    <name evidence="11" type="primary">arcC</name>
    <name evidence="11" type="ORF">JK635_01245</name>
</gene>
<organism evidence="11 12">
    <name type="scientific">Neobacillus paridis</name>
    <dbReference type="NCBI Taxonomy" id="2803862"/>
    <lineage>
        <taxon>Bacteria</taxon>
        <taxon>Bacillati</taxon>
        <taxon>Bacillota</taxon>
        <taxon>Bacilli</taxon>
        <taxon>Bacillales</taxon>
        <taxon>Bacillaceae</taxon>
        <taxon>Neobacillus</taxon>
    </lineage>
</organism>
<dbReference type="Gene3D" id="3.40.1160.10">
    <property type="entry name" value="Acetylglutamate kinase-like"/>
    <property type="match status" value="1"/>
</dbReference>
<dbReference type="PIRSF" id="PIRSF000723">
    <property type="entry name" value="Carbamate_kin"/>
    <property type="match status" value="1"/>
</dbReference>
<evidence type="ECO:0000256" key="8">
    <source>
        <dbReference type="NCBIfam" id="TIGR00746"/>
    </source>
</evidence>
<comment type="similarity">
    <text evidence="2 9">Belongs to the carbamate kinase family.</text>
</comment>
<protein>
    <recommendedName>
        <fullName evidence="3 8">Carbamate kinase</fullName>
    </recommendedName>
</protein>